<comment type="function">
    <text evidence="1">Component of the cytochrome c oxidase, the last enzyme in the mitochondrial electron transport chain which drives oxidative phosphorylation. The respiratory chain contains 3 multisubunit complexes succinate dehydrogenase (complex II, CII), ubiquinol-cytochrome c oxidoreductase (cytochrome b-c1 complex, complex III, CIII) and cytochrome c oxidase (complex IV, CIV), that cooperate to transfer electrons derived from NADH and succinate to molecular oxygen, creating an electrochemical gradient over the inner membrane that drives transmembrane transport and the ATP synthase. Cytochrome c oxidase is the component of the respiratory chain that catalyzes the reduction of oxygen to water. Electrons originating from reduced cytochrome c in the intermembrane space (IMS) are transferred via the dinuclear copper A center (CU(A)) of subunit 2 and heme A of subunit 1 to the active site in subunit 1, a binuclear center (BNC) formed by heme A3 and copper B (CU(B)). The BNC reduces molecular oxygen to 2 water molecules using 4 electrons from cytochrome c in the IMS and 4 protons from the mitochondrial matrix.</text>
</comment>
<keyword evidence="1" id="KW-0349">Heme</keyword>
<evidence type="ECO:0000259" key="3">
    <source>
        <dbReference type="PROSITE" id="PS50855"/>
    </source>
</evidence>
<keyword evidence="1" id="KW-0813">Transport</keyword>
<feature type="domain" description="Cytochrome oxidase subunit I profile" evidence="3">
    <location>
        <begin position="42"/>
        <end position="240"/>
    </location>
</feature>
<keyword evidence="1" id="KW-0408">Iron</keyword>
<keyword evidence="1" id="KW-0679">Respiratory chain</keyword>
<name>A0ABQ5EWL5_9ASTR</name>
<dbReference type="InterPro" id="IPR000883">
    <property type="entry name" value="Cyt_C_Oxase_1"/>
</dbReference>
<dbReference type="PANTHER" id="PTHR10422:SF18">
    <property type="entry name" value="CYTOCHROME C OXIDASE SUBUNIT 1"/>
    <property type="match status" value="1"/>
</dbReference>
<comment type="similarity">
    <text evidence="1">Belongs to the heme-copper respiratory oxidase family.</text>
</comment>
<keyword evidence="1" id="KW-0249">Electron transport</keyword>
<keyword evidence="5" id="KW-1185">Reference proteome</keyword>
<dbReference type="EC" id="7.1.1.9" evidence="1"/>
<comment type="pathway">
    <text evidence="1">Energy metabolism; oxidative phosphorylation.</text>
</comment>
<dbReference type="SUPFAM" id="SSF81442">
    <property type="entry name" value="Cytochrome c oxidase subunit I-like"/>
    <property type="match status" value="1"/>
</dbReference>
<dbReference type="InterPro" id="IPR036927">
    <property type="entry name" value="Cyt_c_oxase-like_su1_sf"/>
</dbReference>
<keyword evidence="1" id="KW-0496">Mitochondrion</keyword>
<evidence type="ECO:0000256" key="2">
    <source>
        <dbReference type="SAM" id="Phobius"/>
    </source>
</evidence>
<comment type="catalytic activity">
    <reaction evidence="1">
        <text>4 Fe(II)-[cytochrome c] + O2 + 8 H(+)(in) = 4 Fe(III)-[cytochrome c] + 2 H2O + 4 H(+)(out)</text>
        <dbReference type="Rhea" id="RHEA:11436"/>
        <dbReference type="Rhea" id="RHEA-COMP:10350"/>
        <dbReference type="Rhea" id="RHEA-COMP:14399"/>
        <dbReference type="ChEBI" id="CHEBI:15377"/>
        <dbReference type="ChEBI" id="CHEBI:15378"/>
        <dbReference type="ChEBI" id="CHEBI:15379"/>
        <dbReference type="ChEBI" id="CHEBI:29033"/>
        <dbReference type="ChEBI" id="CHEBI:29034"/>
        <dbReference type="EC" id="7.1.1.9"/>
    </reaction>
</comment>
<evidence type="ECO:0000313" key="5">
    <source>
        <dbReference type="Proteomes" id="UP001151760"/>
    </source>
</evidence>
<evidence type="ECO:0000256" key="1">
    <source>
        <dbReference type="RuleBase" id="RU000369"/>
    </source>
</evidence>
<sequence length="432" mass="47731">MAVLILASWRVARLCNLTIHNYTDKVDESVANTIKEQLSERFITPLFTNNNVVLPPEKNAYDFIYALVLGDNVQLLAMMYHDHCWLGVESVHDMAFPQLNNISFWLLPPILLLLLSPALVEVGSGTGQTVYPPLSGITSHSRRAVDSSISSPHLSGISSILVTAFPLSLSLSVLAGAITMLLTDQNFNITFSDPAGGGDPYYTSISFGKSVFGYLVMVFSMISIGVLGSLVWDNHMFTIGDPDREVLVAETFHEQTNDELTKKEVKQMEADDQAIQIILMGLPKDIYAANVRNLVIQNTTQNLGVQNVGNQIRLIVVPGIANPNANQIENGNVVAARAEGNDNGNNDGSAEVHEYDHCYNNEIFNMFTQEKQYTDLLEPILEPHKIQQNNNNVISAVSIVEQSRGIVEQNPATVEETHAYFESLYNNFMDPT</sequence>
<gene>
    <name evidence="4" type="ORF">Tco_0990384</name>
</gene>
<keyword evidence="1" id="KW-0479">Metal-binding</keyword>
<feature type="transmembrane region" description="Helical" evidence="2">
    <location>
        <begin position="211"/>
        <end position="232"/>
    </location>
</feature>
<protein>
    <recommendedName>
        <fullName evidence="1">Cytochrome c oxidase subunit 1</fullName>
        <ecNumber evidence="1">7.1.1.9</ecNumber>
    </recommendedName>
</protein>
<keyword evidence="1 2" id="KW-0472">Membrane</keyword>
<feature type="transmembrane region" description="Helical" evidence="2">
    <location>
        <begin position="102"/>
        <end position="120"/>
    </location>
</feature>
<keyword evidence="2" id="KW-1133">Transmembrane helix</keyword>
<feature type="transmembrane region" description="Helical" evidence="2">
    <location>
        <begin position="160"/>
        <end position="182"/>
    </location>
</feature>
<keyword evidence="1" id="KW-0186">Copper</keyword>
<dbReference type="Gene3D" id="1.20.210.10">
    <property type="entry name" value="Cytochrome c oxidase-like, subunit I domain"/>
    <property type="match status" value="2"/>
</dbReference>
<comment type="caution">
    <text evidence="4">The sequence shown here is derived from an EMBL/GenBank/DDBJ whole genome shotgun (WGS) entry which is preliminary data.</text>
</comment>
<organism evidence="4 5">
    <name type="scientific">Tanacetum coccineum</name>
    <dbReference type="NCBI Taxonomy" id="301880"/>
    <lineage>
        <taxon>Eukaryota</taxon>
        <taxon>Viridiplantae</taxon>
        <taxon>Streptophyta</taxon>
        <taxon>Embryophyta</taxon>
        <taxon>Tracheophyta</taxon>
        <taxon>Spermatophyta</taxon>
        <taxon>Magnoliopsida</taxon>
        <taxon>eudicotyledons</taxon>
        <taxon>Gunneridae</taxon>
        <taxon>Pentapetalae</taxon>
        <taxon>asterids</taxon>
        <taxon>campanulids</taxon>
        <taxon>Asterales</taxon>
        <taxon>Asteraceae</taxon>
        <taxon>Asteroideae</taxon>
        <taxon>Anthemideae</taxon>
        <taxon>Anthemidinae</taxon>
        <taxon>Tanacetum</taxon>
    </lineage>
</organism>
<keyword evidence="1 2" id="KW-0812">Transmembrane</keyword>
<evidence type="ECO:0000313" key="4">
    <source>
        <dbReference type="EMBL" id="GJT55330.1"/>
    </source>
</evidence>
<dbReference type="PRINTS" id="PR01165">
    <property type="entry name" value="CYCOXIDASEI"/>
</dbReference>
<accession>A0ABQ5EWL5</accession>
<dbReference type="PROSITE" id="PS50855">
    <property type="entry name" value="COX1"/>
    <property type="match status" value="1"/>
</dbReference>
<proteinExistence type="inferred from homology"/>
<reference evidence="4" key="2">
    <citation type="submission" date="2022-01" db="EMBL/GenBank/DDBJ databases">
        <authorList>
            <person name="Yamashiro T."/>
            <person name="Shiraishi A."/>
            <person name="Satake H."/>
            <person name="Nakayama K."/>
        </authorList>
    </citation>
    <scope>NUCLEOTIDE SEQUENCE</scope>
</reference>
<keyword evidence="1" id="KW-0999">Mitochondrion inner membrane</keyword>
<comment type="subcellular location">
    <subcellularLocation>
        <location evidence="1">Mitochondrion inner membrane</location>
        <topology evidence="1">Multi-pass membrane protein</topology>
    </subcellularLocation>
</comment>
<reference evidence="4" key="1">
    <citation type="journal article" date="2022" name="Int. J. Mol. Sci.">
        <title>Draft Genome of Tanacetum Coccineum: Genomic Comparison of Closely Related Tanacetum-Family Plants.</title>
        <authorList>
            <person name="Yamashiro T."/>
            <person name="Shiraishi A."/>
            <person name="Nakayama K."/>
            <person name="Satake H."/>
        </authorList>
    </citation>
    <scope>NUCLEOTIDE SEQUENCE</scope>
</reference>
<dbReference type="Proteomes" id="UP001151760">
    <property type="component" value="Unassembled WGS sequence"/>
</dbReference>
<dbReference type="PANTHER" id="PTHR10422">
    <property type="entry name" value="CYTOCHROME C OXIDASE SUBUNIT 1"/>
    <property type="match status" value="1"/>
</dbReference>
<dbReference type="InterPro" id="IPR023616">
    <property type="entry name" value="Cyt_c_oxase-like_su1_dom"/>
</dbReference>
<dbReference type="EMBL" id="BQNB010016748">
    <property type="protein sequence ID" value="GJT55330.1"/>
    <property type="molecule type" value="Genomic_DNA"/>
</dbReference>